<keyword evidence="11" id="KW-1185">Reference proteome</keyword>
<dbReference type="VEuPathDB" id="FungiDB:AB675_343"/>
<dbReference type="InterPro" id="IPR001734">
    <property type="entry name" value="Na/solute_symporter"/>
</dbReference>
<dbReference type="PANTHER" id="PTHR46154">
    <property type="match status" value="1"/>
</dbReference>
<feature type="transmembrane region" description="Helical" evidence="9">
    <location>
        <begin position="413"/>
        <end position="434"/>
    </location>
</feature>
<feature type="transmembrane region" description="Helical" evidence="9">
    <location>
        <begin position="21"/>
        <end position="42"/>
    </location>
</feature>
<dbReference type="Proteomes" id="UP000038010">
    <property type="component" value="Unassembled WGS sequence"/>
</dbReference>
<dbReference type="Gene3D" id="1.20.1730.10">
    <property type="entry name" value="Sodium/glucose cotransporter"/>
    <property type="match status" value="1"/>
</dbReference>
<feature type="transmembrane region" description="Helical" evidence="9">
    <location>
        <begin position="246"/>
        <end position="272"/>
    </location>
</feature>
<evidence type="ECO:0000256" key="5">
    <source>
        <dbReference type="ARBA" id="ARBA00022989"/>
    </source>
</evidence>
<dbReference type="GO" id="GO:0015489">
    <property type="term" value="F:putrescine transmembrane transporter activity"/>
    <property type="evidence" value="ECO:0007669"/>
    <property type="project" value="TreeGrafter"/>
</dbReference>
<dbReference type="OrthoDB" id="6132759at2759"/>
<evidence type="ECO:0000256" key="8">
    <source>
        <dbReference type="SAM" id="MobiDB-lite"/>
    </source>
</evidence>
<accession>A0A0N1P2K4</accession>
<feature type="transmembrane region" description="Helical" evidence="9">
    <location>
        <begin position="563"/>
        <end position="588"/>
    </location>
</feature>
<dbReference type="EMBL" id="LFJN01000001">
    <property type="protein sequence ID" value="KPI46054.1"/>
    <property type="molecule type" value="Genomic_DNA"/>
</dbReference>
<feature type="transmembrane region" description="Helical" evidence="9">
    <location>
        <begin position="531"/>
        <end position="551"/>
    </location>
</feature>
<evidence type="ECO:0000256" key="1">
    <source>
        <dbReference type="ARBA" id="ARBA00004141"/>
    </source>
</evidence>
<feature type="transmembrane region" description="Helical" evidence="9">
    <location>
        <begin position="122"/>
        <end position="141"/>
    </location>
</feature>
<dbReference type="InterPro" id="IPR038377">
    <property type="entry name" value="Na/Glc_symporter_sf"/>
</dbReference>
<dbReference type="PROSITE" id="PS50283">
    <property type="entry name" value="NA_SOLUT_SYMP_3"/>
    <property type="match status" value="1"/>
</dbReference>
<feature type="transmembrane region" description="Helical" evidence="9">
    <location>
        <begin position="454"/>
        <end position="475"/>
    </location>
</feature>
<comment type="subcellular location">
    <subcellularLocation>
        <location evidence="1">Membrane</location>
        <topology evidence="1">Multi-pass membrane protein</topology>
    </subcellularLocation>
</comment>
<feature type="transmembrane region" description="Helical" evidence="9">
    <location>
        <begin position="48"/>
        <end position="68"/>
    </location>
</feature>
<evidence type="ECO:0000313" key="11">
    <source>
        <dbReference type="Proteomes" id="UP000038010"/>
    </source>
</evidence>
<dbReference type="NCBIfam" id="TIGR00813">
    <property type="entry name" value="sss"/>
    <property type="match status" value="1"/>
</dbReference>
<evidence type="ECO:0000256" key="7">
    <source>
        <dbReference type="RuleBase" id="RU362091"/>
    </source>
</evidence>
<keyword evidence="6 9" id="KW-0472">Membrane</keyword>
<keyword evidence="4 9" id="KW-0812">Transmembrane</keyword>
<dbReference type="Pfam" id="PF00474">
    <property type="entry name" value="SSF"/>
    <property type="match status" value="1"/>
</dbReference>
<dbReference type="STRING" id="1664694.A0A0N1P2K4"/>
<feature type="transmembrane region" description="Helical" evidence="9">
    <location>
        <begin position="89"/>
        <end position="110"/>
    </location>
</feature>
<comment type="similarity">
    <text evidence="2 7">Belongs to the sodium:solute symporter (SSF) (TC 2.A.21) family.</text>
</comment>
<evidence type="ECO:0000256" key="6">
    <source>
        <dbReference type="ARBA" id="ARBA00023136"/>
    </source>
</evidence>
<dbReference type="GO" id="GO:0005886">
    <property type="term" value="C:plasma membrane"/>
    <property type="evidence" value="ECO:0007669"/>
    <property type="project" value="TreeGrafter"/>
</dbReference>
<dbReference type="GO" id="GO:0015606">
    <property type="term" value="F:spermidine transmembrane transporter activity"/>
    <property type="evidence" value="ECO:0007669"/>
    <property type="project" value="TreeGrafter"/>
</dbReference>
<feature type="region of interest" description="Disordered" evidence="8">
    <location>
        <begin position="607"/>
        <end position="645"/>
    </location>
</feature>
<comment type="caution">
    <text evidence="10">The sequence shown here is derived from an EMBL/GenBank/DDBJ whole genome shotgun (WGS) entry which is preliminary data.</text>
</comment>
<keyword evidence="5 9" id="KW-1133">Transmembrane helix</keyword>
<feature type="transmembrane region" description="Helical" evidence="9">
    <location>
        <begin position="354"/>
        <end position="380"/>
    </location>
</feature>
<evidence type="ECO:0000256" key="3">
    <source>
        <dbReference type="ARBA" id="ARBA00022448"/>
    </source>
</evidence>
<evidence type="ECO:0000256" key="2">
    <source>
        <dbReference type="ARBA" id="ARBA00006434"/>
    </source>
</evidence>
<feature type="transmembrane region" description="Helical" evidence="9">
    <location>
        <begin position="153"/>
        <end position="172"/>
    </location>
</feature>
<dbReference type="AlphaFoldDB" id="A0A0N1P2K4"/>
<dbReference type="GeneID" id="28735359"/>
<feature type="transmembrane region" description="Helical" evidence="9">
    <location>
        <begin position="213"/>
        <end position="234"/>
    </location>
</feature>
<feature type="transmembrane region" description="Helical" evidence="9">
    <location>
        <begin position="386"/>
        <end position="406"/>
    </location>
</feature>
<evidence type="ECO:0000313" key="10">
    <source>
        <dbReference type="EMBL" id="KPI46054.1"/>
    </source>
</evidence>
<sequence length="645" mass="69288">MAKCRRLRHSRRPIARSNQACGISRGTWAATLLQSSGIAYRYGISGPFWYASGATVQIILFATLAIELKRKAPNAHTFLEVVKARYGTVTHIVFLIFGLMTNILVTAMLLTGGSAVVESLTGVPTVAGNFLLPVGVVLYTMFGGIKATFLTDYVHTVIILVIIFMFAFSAYATNENLGSPGKVWELLVQAGKDHPVDGNKDGSYLTMQSREGAIFFVINIVGNFGTVFLDNGYYNKAIAASPVDALPGYIMGGLSWFAIPWLAATTMGMAALSLESNPVFPTYPGRIPDHEVSAGLVLPHAATALLGKGGAAASVLLIFMAVTSASSAELIAVSSIFTYDVYKNYINPAATGRFLIRMSHVACVCYAVIMAAFATGLFYAGIGMGYIYLMMGCIISSAVIPATLTLTWSGQNWIAAAGSPVLGLICALIAWLVTAKRECGALDVACTGSNYPMLAGNVTALLSPLIFIPVLTFAFGQQKYDWLSMAAINQGDDSDIAAKLGVDVEQIRGQAITTEVLLDETEQKHLKRSAIIARSMTVFMTLALLVLWPMPMYGSGYIFSKKFFTGWVVVGIMWLFFSSFCVGLFPLWQGRKTAVHTIKSIIMDLTGKKRPQQALHGESQTPPAEASDSEKSGGVEGVSEMPKKE</sequence>
<dbReference type="RefSeq" id="XP_018006017.1">
    <property type="nucleotide sequence ID" value="XM_018143490.1"/>
</dbReference>
<evidence type="ECO:0000256" key="9">
    <source>
        <dbReference type="SAM" id="Phobius"/>
    </source>
</evidence>
<name>A0A0N1P2K4_9EURO</name>
<dbReference type="GO" id="GO:0015204">
    <property type="term" value="F:urea transmembrane transporter activity"/>
    <property type="evidence" value="ECO:0007669"/>
    <property type="project" value="InterPro"/>
</dbReference>
<organism evidence="10 11">
    <name type="scientific">Cyphellophora attinorum</name>
    <dbReference type="NCBI Taxonomy" id="1664694"/>
    <lineage>
        <taxon>Eukaryota</taxon>
        <taxon>Fungi</taxon>
        <taxon>Dikarya</taxon>
        <taxon>Ascomycota</taxon>
        <taxon>Pezizomycotina</taxon>
        <taxon>Eurotiomycetes</taxon>
        <taxon>Chaetothyriomycetidae</taxon>
        <taxon>Chaetothyriales</taxon>
        <taxon>Cyphellophoraceae</taxon>
        <taxon>Cyphellophora</taxon>
    </lineage>
</organism>
<reference evidence="10 11" key="1">
    <citation type="submission" date="2015-06" db="EMBL/GenBank/DDBJ databases">
        <title>Draft genome of the ant-associated black yeast Phialophora attae CBS 131958.</title>
        <authorList>
            <person name="Moreno L.F."/>
            <person name="Stielow B.J."/>
            <person name="de Hoog S."/>
            <person name="Vicente V.A."/>
            <person name="Weiss V.A."/>
            <person name="de Vries M."/>
            <person name="Cruz L.M."/>
            <person name="Souza E.M."/>
        </authorList>
    </citation>
    <scope>NUCLEOTIDE SEQUENCE [LARGE SCALE GENOMIC DNA]</scope>
    <source>
        <strain evidence="10 11">CBS 131958</strain>
    </source>
</reference>
<dbReference type="FunFam" id="1.20.1730.10:FF:000006">
    <property type="entry name" value="Urea active transporter"/>
    <property type="match status" value="1"/>
</dbReference>
<evidence type="ECO:0000256" key="4">
    <source>
        <dbReference type="ARBA" id="ARBA00022692"/>
    </source>
</evidence>
<dbReference type="InterPro" id="IPR031155">
    <property type="entry name" value="DUR"/>
</dbReference>
<proteinExistence type="inferred from homology"/>
<dbReference type="CDD" id="cd11476">
    <property type="entry name" value="SLC5sbd_DUR3"/>
    <property type="match status" value="1"/>
</dbReference>
<keyword evidence="3" id="KW-0813">Transport</keyword>
<feature type="transmembrane region" description="Helical" evidence="9">
    <location>
        <begin position="315"/>
        <end position="342"/>
    </location>
</feature>
<gene>
    <name evidence="10" type="ORF">AB675_343</name>
</gene>
<dbReference type="PANTHER" id="PTHR46154:SF4">
    <property type="entry name" value="UREA ACTIVE TRANSPORTER"/>
    <property type="match status" value="1"/>
</dbReference>
<protein>
    <submittedName>
        <fullName evidence="10">Putative urea active transporter 1</fullName>
    </submittedName>
</protein>